<dbReference type="SUPFAM" id="SSF54695">
    <property type="entry name" value="POZ domain"/>
    <property type="match status" value="1"/>
</dbReference>
<dbReference type="PANTHER" id="PTHR11145">
    <property type="entry name" value="BTB/POZ DOMAIN-CONTAINING ADAPTER FOR CUL3-MEDIATED RHOA DEGRADATION PROTEIN FAMILY MEMBER"/>
    <property type="match status" value="1"/>
</dbReference>
<name>A0ABD1V918_9LAMI</name>
<dbReference type="AlphaFoldDB" id="A0ABD1V918"/>
<evidence type="ECO:0000313" key="3">
    <source>
        <dbReference type="EMBL" id="KAL2458139.1"/>
    </source>
</evidence>
<comment type="pathway">
    <text evidence="1">Protein modification; protein ubiquitination.</text>
</comment>
<dbReference type="EMBL" id="JBFOLK010000002">
    <property type="protein sequence ID" value="KAL2533845.1"/>
    <property type="molecule type" value="Genomic_DNA"/>
</dbReference>
<evidence type="ECO:0000256" key="1">
    <source>
        <dbReference type="ARBA" id="ARBA00004906"/>
    </source>
</evidence>
<dbReference type="InterPro" id="IPR057441">
    <property type="entry name" value="Beta_prop_At2g24240"/>
</dbReference>
<proteinExistence type="predicted"/>
<evidence type="ECO:0000313" key="4">
    <source>
        <dbReference type="EMBL" id="KAL2533845.1"/>
    </source>
</evidence>
<dbReference type="PANTHER" id="PTHR11145:SF8">
    <property type="entry name" value="RE57120P"/>
    <property type="match status" value="1"/>
</dbReference>
<protein>
    <submittedName>
        <fullName evidence="4">BTB/POZ domain-containing protein</fullName>
    </submittedName>
</protein>
<dbReference type="EMBL" id="JBFOLK010000033">
    <property type="protein sequence ID" value="KAL2458139.1"/>
    <property type="molecule type" value="Genomic_DNA"/>
</dbReference>
<dbReference type="SUPFAM" id="SSF50978">
    <property type="entry name" value="WD40 repeat-like"/>
    <property type="match status" value="1"/>
</dbReference>
<dbReference type="InterPro" id="IPR003131">
    <property type="entry name" value="T1-type_BTB"/>
</dbReference>
<keyword evidence="5" id="KW-1185">Reference proteome</keyword>
<dbReference type="InterPro" id="IPR011333">
    <property type="entry name" value="SKP1/BTB/POZ_sf"/>
</dbReference>
<dbReference type="Gene3D" id="3.30.710.10">
    <property type="entry name" value="Potassium Channel Kv1.1, Chain A"/>
    <property type="match status" value="1"/>
</dbReference>
<dbReference type="InterPro" id="IPR036322">
    <property type="entry name" value="WD40_repeat_dom_sf"/>
</dbReference>
<gene>
    <name evidence="4" type="ORF">Adt_07196</name>
    <name evidence="3" type="ORF">Adt_46080</name>
</gene>
<comment type="caution">
    <text evidence="4">The sequence shown here is derived from an EMBL/GenBank/DDBJ whole genome shotgun (WGS) entry which is preliminary data.</text>
</comment>
<dbReference type="Pfam" id="PF02214">
    <property type="entry name" value="BTB_2"/>
    <property type="match status" value="1"/>
</dbReference>
<dbReference type="Pfam" id="PF25279">
    <property type="entry name" value="Beta_prop_At2g24240"/>
    <property type="match status" value="1"/>
</dbReference>
<reference evidence="5" key="2">
    <citation type="submission" date="2024-07" db="EMBL/GenBank/DDBJ databases">
        <title>Two chromosome-level genome assemblies of Korean endemic species Abeliophyllum distichum and Forsythia ovata (Oleaceae).</title>
        <authorList>
            <person name="Jang H."/>
        </authorList>
    </citation>
    <scope>NUCLEOTIDE SEQUENCE [LARGE SCALE GENOMIC DNA]</scope>
</reference>
<reference evidence="4" key="1">
    <citation type="submission" date="2024-07" db="EMBL/GenBank/DDBJ databases">
        <title>Two chromosome-level genome assemblies of Korean endemic species Abeliophyllum distichum and Forsythia ovata (Oleaceae).</title>
        <authorList>
            <person name="Mun J.H."/>
        </authorList>
    </citation>
    <scope>NUCLEOTIDE SEQUENCE</scope>
    <source>
        <strain evidence="4">KNKB198505000391</strain>
        <tissue evidence="4">Leaf</tissue>
    </source>
</reference>
<dbReference type="InterPro" id="IPR000210">
    <property type="entry name" value="BTB/POZ_dom"/>
</dbReference>
<evidence type="ECO:0000313" key="5">
    <source>
        <dbReference type="Proteomes" id="UP001604336"/>
    </source>
</evidence>
<accession>A0ABD1V918</accession>
<organism evidence="4 5">
    <name type="scientific">Abeliophyllum distichum</name>
    <dbReference type="NCBI Taxonomy" id="126358"/>
    <lineage>
        <taxon>Eukaryota</taxon>
        <taxon>Viridiplantae</taxon>
        <taxon>Streptophyta</taxon>
        <taxon>Embryophyta</taxon>
        <taxon>Tracheophyta</taxon>
        <taxon>Spermatophyta</taxon>
        <taxon>Magnoliopsida</taxon>
        <taxon>eudicotyledons</taxon>
        <taxon>Gunneridae</taxon>
        <taxon>Pentapetalae</taxon>
        <taxon>asterids</taxon>
        <taxon>lamiids</taxon>
        <taxon>Lamiales</taxon>
        <taxon>Oleaceae</taxon>
        <taxon>Forsythieae</taxon>
        <taxon>Abeliophyllum</taxon>
    </lineage>
</organism>
<evidence type="ECO:0000259" key="2">
    <source>
        <dbReference type="SMART" id="SM00225"/>
    </source>
</evidence>
<dbReference type="SMART" id="SM00225">
    <property type="entry name" value="BTB"/>
    <property type="match status" value="1"/>
</dbReference>
<sequence>MEDGIPNNPFGTQLGGGVGRIKLNVGGKLFETTVSTLRSGGPDSLLSALSNRPTQDPVFIDRDPEIFSVLLSLLRSNRLPSTAKRFSNLELIDEALYYGIESQLRMALAPTRLNGIDASIFTTVKPSSDGIVSAFNAIDSDGSLWVAHGGQISVYDWNLSHTATVRTHLDFITSIRRVRPEIAAVGSLYGSGLHFYNMTNGCRVDSVEWVDPSDVRIYKARVHAIADSEDSIFASYDCQHGENSVLMIDRSTLKISSEIGRMQGTSSKNAVPGKLKYVPDMGILVGSSVTSGAFGYSGYIRLWDPRSRDVVWETNEPGSGRSSRFGDSFADVDVDLDNLALFKLCSKSGDLAVAELRKLSDDPWVYLKEKNPSMRNVGISGGIAGGNLLIHCYRKQVFVGREGDLEVWSRVEDNADGEGTCEGLCRRNYVDKVEDAERGIIKKIEGGGDRLFVTREDVEGIEVWQSSNYSGAVSVS</sequence>
<dbReference type="Proteomes" id="UP001604336">
    <property type="component" value="Unassembled WGS sequence"/>
</dbReference>
<feature type="domain" description="BTB" evidence="2">
    <location>
        <begin position="19"/>
        <end position="116"/>
    </location>
</feature>
<dbReference type="InterPro" id="IPR045068">
    <property type="entry name" value="BACURD1-3"/>
</dbReference>